<keyword evidence="3" id="KW-1185">Reference proteome</keyword>
<comment type="caution">
    <text evidence="2">The sequence shown here is derived from an EMBL/GenBank/DDBJ whole genome shotgun (WGS) entry which is preliminary data.</text>
</comment>
<proteinExistence type="predicted"/>
<organism evidence="2 3">
    <name type="scientific">Pedosphaera parvula (strain Ellin514)</name>
    <dbReference type="NCBI Taxonomy" id="320771"/>
    <lineage>
        <taxon>Bacteria</taxon>
        <taxon>Pseudomonadati</taxon>
        <taxon>Verrucomicrobiota</taxon>
        <taxon>Pedosphaerae</taxon>
        <taxon>Pedosphaerales</taxon>
        <taxon>Pedosphaeraceae</taxon>
        <taxon>Pedosphaera</taxon>
    </lineage>
</organism>
<evidence type="ECO:0000259" key="1">
    <source>
        <dbReference type="Pfam" id="PF19918"/>
    </source>
</evidence>
<dbReference type="Pfam" id="PF19918">
    <property type="entry name" value="bpX2"/>
    <property type="match status" value="1"/>
</dbReference>
<evidence type="ECO:0000313" key="3">
    <source>
        <dbReference type="Proteomes" id="UP000003688"/>
    </source>
</evidence>
<protein>
    <recommendedName>
        <fullName evidence="1">MoxR-vWA-beta-propeller ternary system domain-containing protein</fullName>
    </recommendedName>
</protein>
<dbReference type="InterPro" id="IPR045552">
    <property type="entry name" value="bpX2"/>
</dbReference>
<name>B9XN89_PEDPL</name>
<dbReference type="Proteomes" id="UP000003688">
    <property type="component" value="Unassembled WGS sequence"/>
</dbReference>
<evidence type="ECO:0000313" key="2">
    <source>
        <dbReference type="EMBL" id="EEF58751.1"/>
    </source>
</evidence>
<dbReference type="RefSeq" id="WP_007417276.1">
    <property type="nucleotide sequence ID" value="NZ_ABOX02000038.1"/>
</dbReference>
<reference evidence="2 3" key="1">
    <citation type="journal article" date="2011" name="J. Bacteriol.">
        <title>Genome sequence of 'Pedosphaera parvula' Ellin514, an aerobic Verrucomicrobial isolate from pasture soil.</title>
        <authorList>
            <person name="Kant R."/>
            <person name="van Passel M.W."/>
            <person name="Sangwan P."/>
            <person name="Palva A."/>
            <person name="Lucas S."/>
            <person name="Copeland A."/>
            <person name="Lapidus A."/>
            <person name="Glavina Del Rio T."/>
            <person name="Dalin E."/>
            <person name="Tice H."/>
            <person name="Bruce D."/>
            <person name="Goodwin L."/>
            <person name="Pitluck S."/>
            <person name="Chertkov O."/>
            <person name="Larimer F.W."/>
            <person name="Land M.L."/>
            <person name="Hauser L."/>
            <person name="Brettin T.S."/>
            <person name="Detter J.C."/>
            <person name="Han S."/>
            <person name="de Vos W.M."/>
            <person name="Janssen P.H."/>
            <person name="Smidt H."/>
        </authorList>
    </citation>
    <scope>NUCLEOTIDE SEQUENCE [LARGE SCALE GENOMIC DNA]</scope>
    <source>
        <strain evidence="2 3">Ellin514</strain>
    </source>
</reference>
<accession>B9XN89</accession>
<dbReference type="AlphaFoldDB" id="B9XN89"/>
<dbReference type="STRING" id="320771.Cflav_PD1847"/>
<gene>
    <name evidence="2" type="ORF">Cflav_PD1847</name>
</gene>
<feature type="domain" description="MoxR-vWA-beta-propeller ternary system" evidence="1">
    <location>
        <begin position="6"/>
        <end position="230"/>
    </location>
</feature>
<dbReference type="OrthoDB" id="290678at2"/>
<sequence length="239" mass="26640">MNSWAACIPFSEAAELAVIRLFPGIECAKVAGTLWLRGNNGSEELEQALRGISDLERFELLESGWLKSAESRIPERILPRVEWQPLKGAMLPGLPTAALPGETRQKLPLTLVRTHTEATPGAILADFDAWYEFAIQAPEIRLKGLRFAVNEERRVSVIGHPVPPIKGLQLVDYSGILIPCGFTWFPAVEAMVLSELFNRGAEDFVIFFEDHTHQIIKPEQLLTASRSAVRETYSKLLHA</sequence>
<dbReference type="EMBL" id="ABOX02000038">
    <property type="protein sequence ID" value="EEF58751.1"/>
    <property type="molecule type" value="Genomic_DNA"/>
</dbReference>